<keyword evidence="2 7" id="KW-0813">Transport</keyword>
<evidence type="ECO:0000256" key="3">
    <source>
        <dbReference type="ARBA" id="ARBA00022475"/>
    </source>
</evidence>
<evidence type="ECO:0000313" key="9">
    <source>
        <dbReference type="EMBL" id="MSS28377.1"/>
    </source>
</evidence>
<gene>
    <name evidence="9" type="ORF">FYJ44_10100</name>
</gene>
<dbReference type="PANTHER" id="PTHR43163">
    <property type="entry name" value="DIPEPTIDE TRANSPORT SYSTEM PERMEASE PROTEIN DPPB-RELATED"/>
    <property type="match status" value="1"/>
</dbReference>
<dbReference type="Pfam" id="PF19300">
    <property type="entry name" value="BPD_transp_1_N"/>
    <property type="match status" value="1"/>
</dbReference>
<reference evidence="9 10" key="1">
    <citation type="submission" date="2019-09" db="EMBL/GenBank/DDBJ databases">
        <title>In-depth cultivation of the pig gut microbiome towards novel bacterial diversity and tailored functional studies.</title>
        <authorList>
            <person name="Wylensek D."/>
            <person name="Hitch T.C.A."/>
            <person name="Clavel T."/>
        </authorList>
    </citation>
    <scope>NUCLEOTIDE SEQUENCE [LARGE SCALE GENOMIC DNA]</scope>
    <source>
        <strain evidence="9 10">PG-178-WT-4</strain>
    </source>
</reference>
<evidence type="ECO:0000256" key="1">
    <source>
        <dbReference type="ARBA" id="ARBA00004651"/>
    </source>
</evidence>
<feature type="transmembrane region" description="Helical" evidence="7">
    <location>
        <begin position="103"/>
        <end position="123"/>
    </location>
</feature>
<dbReference type="InterPro" id="IPR035906">
    <property type="entry name" value="MetI-like_sf"/>
</dbReference>
<feature type="transmembrane region" description="Helical" evidence="7">
    <location>
        <begin position="135"/>
        <end position="163"/>
    </location>
</feature>
<feature type="domain" description="ABC transmembrane type-1" evidence="8">
    <location>
        <begin position="99"/>
        <end position="314"/>
    </location>
</feature>
<keyword evidence="3" id="KW-1003">Cell membrane</keyword>
<feature type="transmembrane region" description="Helical" evidence="7">
    <location>
        <begin position="191"/>
        <end position="209"/>
    </location>
</feature>
<dbReference type="Gene3D" id="1.10.3720.10">
    <property type="entry name" value="MetI-like"/>
    <property type="match status" value="1"/>
</dbReference>
<proteinExistence type="inferred from homology"/>
<dbReference type="EMBL" id="VUMH01000010">
    <property type="protein sequence ID" value="MSS28377.1"/>
    <property type="molecule type" value="Genomic_DNA"/>
</dbReference>
<keyword evidence="5 7" id="KW-1133">Transmembrane helix</keyword>
<dbReference type="SUPFAM" id="SSF161098">
    <property type="entry name" value="MetI-like"/>
    <property type="match status" value="1"/>
</dbReference>
<comment type="similarity">
    <text evidence="7">Belongs to the binding-protein-dependent transport system permease family.</text>
</comment>
<feature type="transmembrane region" description="Helical" evidence="7">
    <location>
        <begin position="291"/>
        <end position="317"/>
    </location>
</feature>
<dbReference type="InterPro" id="IPR000515">
    <property type="entry name" value="MetI-like"/>
</dbReference>
<dbReference type="InterPro" id="IPR045621">
    <property type="entry name" value="BPD_transp_1_N"/>
</dbReference>
<feature type="transmembrane region" description="Helical" evidence="7">
    <location>
        <begin position="245"/>
        <end position="271"/>
    </location>
</feature>
<accession>A0A6L5XME4</accession>
<name>A0A6L5XME4_9BACT</name>
<evidence type="ECO:0000256" key="4">
    <source>
        <dbReference type="ARBA" id="ARBA00022692"/>
    </source>
</evidence>
<dbReference type="PROSITE" id="PS50928">
    <property type="entry name" value="ABC_TM1"/>
    <property type="match status" value="1"/>
</dbReference>
<dbReference type="RefSeq" id="WP_154511720.1">
    <property type="nucleotide sequence ID" value="NZ_JAXELC010000059.1"/>
</dbReference>
<comment type="caution">
    <text evidence="9">The sequence shown here is derived from an EMBL/GenBank/DDBJ whole genome shotgun (WGS) entry which is preliminary data.</text>
</comment>
<evidence type="ECO:0000256" key="2">
    <source>
        <dbReference type="ARBA" id="ARBA00022448"/>
    </source>
</evidence>
<evidence type="ECO:0000259" key="8">
    <source>
        <dbReference type="PROSITE" id="PS50928"/>
    </source>
</evidence>
<protein>
    <submittedName>
        <fullName evidence="9">ABC transporter permease</fullName>
    </submittedName>
</protein>
<dbReference type="GO" id="GO:0005886">
    <property type="term" value="C:plasma membrane"/>
    <property type="evidence" value="ECO:0007669"/>
    <property type="project" value="UniProtKB-SubCell"/>
</dbReference>
<evidence type="ECO:0000256" key="7">
    <source>
        <dbReference type="RuleBase" id="RU363032"/>
    </source>
</evidence>
<comment type="subcellular location">
    <subcellularLocation>
        <location evidence="1 7">Cell membrane</location>
        <topology evidence="1 7">Multi-pass membrane protein</topology>
    </subcellularLocation>
</comment>
<evidence type="ECO:0000313" key="10">
    <source>
        <dbReference type="Proteomes" id="UP000477488"/>
    </source>
</evidence>
<organism evidence="9 10">
    <name type="scientific">Desulfovibrio porci</name>
    <dbReference type="NCBI Taxonomy" id="2605782"/>
    <lineage>
        <taxon>Bacteria</taxon>
        <taxon>Pseudomonadati</taxon>
        <taxon>Thermodesulfobacteriota</taxon>
        <taxon>Desulfovibrionia</taxon>
        <taxon>Desulfovibrionales</taxon>
        <taxon>Desulfovibrionaceae</taxon>
        <taxon>Desulfovibrio</taxon>
    </lineage>
</organism>
<keyword evidence="10" id="KW-1185">Reference proteome</keyword>
<dbReference type="AlphaFoldDB" id="A0A6L5XME4"/>
<keyword evidence="4 7" id="KW-0812">Transmembrane</keyword>
<dbReference type="CDD" id="cd06261">
    <property type="entry name" value="TM_PBP2"/>
    <property type="match status" value="1"/>
</dbReference>
<feature type="transmembrane region" description="Helical" evidence="7">
    <location>
        <begin position="12"/>
        <end position="32"/>
    </location>
</feature>
<dbReference type="Pfam" id="PF00528">
    <property type="entry name" value="BPD_transp_1"/>
    <property type="match status" value="1"/>
</dbReference>
<dbReference type="PANTHER" id="PTHR43163:SF9">
    <property type="entry name" value="ABC TRANSPORTER PERMEASE PROTEIN"/>
    <property type="match status" value="1"/>
</dbReference>
<dbReference type="Proteomes" id="UP000477488">
    <property type="component" value="Unassembled WGS sequence"/>
</dbReference>
<keyword evidence="6 7" id="KW-0472">Membrane</keyword>
<dbReference type="GO" id="GO:0055085">
    <property type="term" value="P:transmembrane transport"/>
    <property type="evidence" value="ECO:0007669"/>
    <property type="project" value="InterPro"/>
</dbReference>
<sequence>MKILILIGKRIVYALLLLLAVIVLNFTLLQLAPGDIVQTIAGQMGGMNEDLMLQLRQEYHLDKSIPQQLVLYVGKVARGDLGYSHFFNQPVFDLIMGRVGPTILLVLTALALSVLIGTLLGVWSSQRMYSPGSHLITGLTLVGWSMPVFWLGILLLIAFAWVFPVFPVSGMATVGLESGFAGRAADVARHMVLPVLTLAFIYIAQYTLLARSVMIEVLGTDYIRTAKAKGLPHKAIIWKHALRNAILPVVTMAGLQMGYLFSGAIMVETVFSWPGLGQLAFESILRRDTPTILGILFFSTFMVIAANLLTDFAYRLLDPRIRAQER</sequence>
<evidence type="ECO:0000256" key="6">
    <source>
        <dbReference type="ARBA" id="ARBA00023136"/>
    </source>
</evidence>
<evidence type="ECO:0000256" key="5">
    <source>
        <dbReference type="ARBA" id="ARBA00022989"/>
    </source>
</evidence>